<dbReference type="PANTHER" id="PTHR30002">
    <property type="entry name" value="EPOXYQUEUOSINE REDUCTASE"/>
    <property type="match status" value="1"/>
</dbReference>
<keyword evidence="12" id="KW-1185">Reference proteome</keyword>
<comment type="caution">
    <text evidence="9">Lacks conserved residue(s) required for the propagation of feature annotation.</text>
</comment>
<dbReference type="EMBL" id="FOMS01000010">
    <property type="protein sequence ID" value="SFE48804.1"/>
    <property type="molecule type" value="Genomic_DNA"/>
</dbReference>
<keyword evidence="1 9" id="KW-0004">4Fe-4S</keyword>
<evidence type="ECO:0000259" key="10">
    <source>
        <dbReference type="PROSITE" id="PS51379"/>
    </source>
</evidence>
<comment type="cofactor">
    <cofactor evidence="9">
        <name>cob(II)alamin</name>
        <dbReference type="ChEBI" id="CHEBI:16304"/>
    </cofactor>
</comment>
<dbReference type="EC" id="1.17.99.6" evidence="9"/>
<comment type="subunit">
    <text evidence="9">Monomer.</text>
</comment>
<dbReference type="InterPro" id="IPR004453">
    <property type="entry name" value="QueG"/>
</dbReference>
<dbReference type="InterPro" id="IPR013542">
    <property type="entry name" value="QueG_DUF1730"/>
</dbReference>
<feature type="binding site" evidence="9">
    <location>
        <position position="196"/>
    </location>
    <ligand>
        <name>[4Fe-4S] cluster</name>
        <dbReference type="ChEBI" id="CHEBI:49883"/>
        <label>2</label>
    </ligand>
</feature>
<feature type="binding site" evidence="9">
    <location>
        <begin position="239"/>
        <end position="240"/>
    </location>
    <ligand>
        <name>cob(II)alamin</name>
        <dbReference type="ChEBI" id="CHEBI:16304"/>
    </ligand>
</feature>
<comment type="cofactor">
    <cofactor evidence="9">
        <name>[4Fe-4S] cluster</name>
        <dbReference type="ChEBI" id="CHEBI:49883"/>
    </cofactor>
    <text evidence="9">Binds 2 [4Fe-4S] clusters per monomer.</text>
</comment>
<dbReference type="Proteomes" id="UP000325289">
    <property type="component" value="Unassembled WGS sequence"/>
</dbReference>
<comment type="pathway">
    <text evidence="9">tRNA modification; tRNA-queuosine biosynthesis.</text>
</comment>
<name>A0A1I2AXW9_9RHOB</name>
<comment type="function">
    <text evidence="9">Catalyzes the conversion of epoxyqueuosine (oQ) to queuosine (Q), which is a hypermodified base found in the wobble positions of tRNA(Asp), tRNA(Asn), tRNA(His) and tRNA(Tyr).</text>
</comment>
<keyword evidence="7 9" id="KW-0408">Iron</keyword>
<dbReference type="SUPFAM" id="SSF46548">
    <property type="entry name" value="alpha-helical ferredoxin"/>
    <property type="match status" value="1"/>
</dbReference>
<dbReference type="PROSITE" id="PS51379">
    <property type="entry name" value="4FE4S_FER_2"/>
    <property type="match status" value="1"/>
</dbReference>
<dbReference type="GO" id="GO:0046872">
    <property type="term" value="F:metal ion binding"/>
    <property type="evidence" value="ECO:0007669"/>
    <property type="project" value="UniProtKB-KW"/>
</dbReference>
<dbReference type="OrthoDB" id="9784571at2"/>
<evidence type="ECO:0000313" key="12">
    <source>
        <dbReference type="Proteomes" id="UP000325289"/>
    </source>
</evidence>
<feature type="binding site" evidence="9">
    <location>
        <position position="156"/>
    </location>
    <ligand>
        <name>cob(II)alamin</name>
        <dbReference type="ChEBI" id="CHEBI:16304"/>
    </ligand>
</feature>
<dbReference type="InterPro" id="IPR017900">
    <property type="entry name" value="4Fe4S_Fe_S_CS"/>
</dbReference>
<evidence type="ECO:0000256" key="9">
    <source>
        <dbReference type="HAMAP-Rule" id="MF_00916"/>
    </source>
</evidence>
<dbReference type="GO" id="GO:0052693">
    <property type="term" value="F:epoxyqueuosine reductase activity"/>
    <property type="evidence" value="ECO:0007669"/>
    <property type="project" value="UniProtKB-UniRule"/>
</dbReference>
<feature type="binding site" evidence="9">
    <location>
        <position position="192"/>
    </location>
    <ligand>
        <name>[4Fe-4S] cluster</name>
        <dbReference type="ChEBI" id="CHEBI:49883"/>
        <label>1</label>
    </ligand>
</feature>
<dbReference type="RefSeq" id="WP_149756902.1">
    <property type="nucleotide sequence ID" value="NZ_FOMS01000010.1"/>
</dbReference>
<dbReference type="AlphaFoldDB" id="A0A1I2AXW9"/>
<keyword evidence="2 9" id="KW-0963">Cytoplasm</keyword>
<feature type="binding site" evidence="9">
    <location>
        <position position="246"/>
    </location>
    <ligand>
        <name>[4Fe-4S] cluster</name>
        <dbReference type="ChEBI" id="CHEBI:49883"/>
        <label>1</label>
    </ligand>
</feature>
<protein>
    <recommendedName>
        <fullName evidence="9">Epoxyqueuosine reductase</fullName>
        <ecNumber evidence="9">1.17.99.6</ecNumber>
    </recommendedName>
    <alternativeName>
        <fullName evidence="9">Queuosine biosynthesis protein QueG</fullName>
    </alternativeName>
</protein>
<dbReference type="Gene3D" id="3.30.70.20">
    <property type="match status" value="1"/>
</dbReference>
<dbReference type="PROSITE" id="PS00198">
    <property type="entry name" value="4FE4S_FER_1"/>
    <property type="match status" value="1"/>
</dbReference>
<evidence type="ECO:0000313" key="11">
    <source>
        <dbReference type="EMBL" id="SFE48804.1"/>
    </source>
</evidence>
<keyword evidence="3 9" id="KW-0819">tRNA processing</keyword>
<feature type="binding site" evidence="9">
    <location>
        <position position="132"/>
    </location>
    <ligand>
        <name>cob(II)alamin</name>
        <dbReference type="ChEBI" id="CHEBI:16304"/>
    </ligand>
</feature>
<keyword evidence="6 9" id="KW-0560">Oxidoreductase</keyword>
<evidence type="ECO:0000256" key="7">
    <source>
        <dbReference type="ARBA" id="ARBA00023004"/>
    </source>
</evidence>
<evidence type="ECO:0000256" key="2">
    <source>
        <dbReference type="ARBA" id="ARBA00022490"/>
    </source>
</evidence>
<dbReference type="PANTHER" id="PTHR30002:SF4">
    <property type="entry name" value="EPOXYQUEUOSINE REDUCTASE"/>
    <property type="match status" value="1"/>
</dbReference>
<keyword evidence="4 9" id="KW-0479">Metal-binding</keyword>
<dbReference type="GO" id="GO:0005737">
    <property type="term" value="C:cytoplasm"/>
    <property type="evidence" value="ECO:0007669"/>
    <property type="project" value="UniProtKB-SubCell"/>
</dbReference>
<feature type="binding site" evidence="9">
    <location>
        <position position="57"/>
    </location>
    <ligand>
        <name>cob(II)alamin</name>
        <dbReference type="ChEBI" id="CHEBI:16304"/>
    </ligand>
</feature>
<feature type="binding site" evidence="9">
    <location>
        <position position="239"/>
    </location>
    <ligand>
        <name>[4Fe-4S] cluster</name>
        <dbReference type="ChEBI" id="CHEBI:49883"/>
        <label>2</label>
    </ligand>
</feature>
<feature type="active site" description="Proton donor" evidence="9">
    <location>
        <position position="132"/>
    </location>
</feature>
<proteinExistence type="inferred from homology"/>
<evidence type="ECO:0000256" key="6">
    <source>
        <dbReference type="ARBA" id="ARBA00023002"/>
    </source>
</evidence>
<dbReference type="Pfam" id="PF13484">
    <property type="entry name" value="Fer4_16"/>
    <property type="match status" value="1"/>
</dbReference>
<comment type="subcellular location">
    <subcellularLocation>
        <location evidence="9">Cytoplasm</location>
    </subcellularLocation>
</comment>
<evidence type="ECO:0000256" key="5">
    <source>
        <dbReference type="ARBA" id="ARBA00022785"/>
    </source>
</evidence>
<feature type="binding site" evidence="9">
    <location>
        <position position="212"/>
    </location>
    <ligand>
        <name>[4Fe-4S] cluster</name>
        <dbReference type="ChEBI" id="CHEBI:49883"/>
        <label>2</label>
    </ligand>
</feature>
<dbReference type="HAMAP" id="MF_00916">
    <property type="entry name" value="QueG"/>
    <property type="match status" value="1"/>
</dbReference>
<comment type="catalytic activity">
    <reaction evidence="9">
        <text>epoxyqueuosine(34) in tRNA + AH2 = queuosine(34) in tRNA + A + H2O</text>
        <dbReference type="Rhea" id="RHEA:32159"/>
        <dbReference type="Rhea" id="RHEA-COMP:18571"/>
        <dbReference type="Rhea" id="RHEA-COMP:18582"/>
        <dbReference type="ChEBI" id="CHEBI:13193"/>
        <dbReference type="ChEBI" id="CHEBI:15377"/>
        <dbReference type="ChEBI" id="CHEBI:17499"/>
        <dbReference type="ChEBI" id="CHEBI:194431"/>
        <dbReference type="ChEBI" id="CHEBI:194443"/>
        <dbReference type="EC" id="1.17.99.6"/>
    </reaction>
</comment>
<dbReference type="GO" id="GO:0051539">
    <property type="term" value="F:4 iron, 4 sulfur cluster binding"/>
    <property type="evidence" value="ECO:0007669"/>
    <property type="project" value="UniProtKB-KW"/>
</dbReference>
<evidence type="ECO:0000256" key="3">
    <source>
        <dbReference type="ARBA" id="ARBA00022694"/>
    </source>
</evidence>
<comment type="similarity">
    <text evidence="9">Belongs to the QueG family.</text>
</comment>
<keyword evidence="9" id="KW-0170">Cobalt</keyword>
<keyword evidence="9" id="KW-0846">Cobalamin</keyword>
<feature type="binding site" evidence="9">
    <location>
        <position position="242"/>
    </location>
    <ligand>
        <name>[4Fe-4S] cluster</name>
        <dbReference type="ChEBI" id="CHEBI:49883"/>
        <label>2</label>
    </ligand>
</feature>
<keyword evidence="8 9" id="KW-0411">Iron-sulfur</keyword>
<evidence type="ECO:0000256" key="8">
    <source>
        <dbReference type="ARBA" id="ARBA00023014"/>
    </source>
</evidence>
<evidence type="ECO:0000256" key="1">
    <source>
        <dbReference type="ARBA" id="ARBA00022485"/>
    </source>
</evidence>
<feature type="domain" description="4Fe-4S ferredoxin-type" evidence="10">
    <location>
        <begin position="177"/>
        <end position="206"/>
    </location>
</feature>
<dbReference type="NCBIfam" id="TIGR00276">
    <property type="entry name" value="tRNA epoxyqueuosine(34) reductase QueG"/>
    <property type="match status" value="1"/>
</dbReference>
<reference evidence="11 12" key="1">
    <citation type="submission" date="2016-10" db="EMBL/GenBank/DDBJ databases">
        <authorList>
            <person name="Varghese N."/>
            <person name="Submissions S."/>
        </authorList>
    </citation>
    <scope>NUCLEOTIDE SEQUENCE [LARGE SCALE GENOMIC DNA]</scope>
    <source>
        <strain evidence="12">YIM D21,KCTC 23444,ACCC 10710</strain>
    </source>
</reference>
<accession>A0A1I2AXW9</accession>
<dbReference type="InterPro" id="IPR017896">
    <property type="entry name" value="4Fe4S_Fe-S-bd"/>
</dbReference>
<dbReference type="UniPathway" id="UPA00392"/>
<feature type="binding site" evidence="9">
    <location>
        <position position="189"/>
    </location>
    <ligand>
        <name>[4Fe-4S] cluster</name>
        <dbReference type="ChEBI" id="CHEBI:49883"/>
        <label>1</label>
    </ligand>
</feature>
<dbReference type="Pfam" id="PF08331">
    <property type="entry name" value="QueG_DUF1730"/>
    <property type="match status" value="1"/>
</dbReference>
<sequence length="348" mass="38120">MDAVKAALVREAQEIGFAQARICRPWDVPQVPARLRAFLAQGRHGQMGWLAERAHWREAPQVLWPAARSVIMLGESYTPGHDPLAVLEEREAGAVSVYAQNRDYHDVLKKKLKRLARWLIAEAGGEVKVFVDTAPVPEKPLGEAAGIGWQGKHTNLVSRSMGSWFFIGSIFTTLDLPADAAEGDHCGSCRACLDICPTDAFPAPYQLDARRCISYLTIEHRGPVEEELRGKMGNRIYGCDDCLAVCPWNKFAAEAREAKYHAREDLVAPDLAGLAGLDDAGFRARFSGSPIKRIGRDRFVRNVLYAIGNSGLARLRPVAQARAEDADETVRDAARWAAARLPSGGPAG</sequence>
<gene>
    <name evidence="9" type="primary">queG</name>
    <name evidence="11" type="ORF">SAMN04515678_110114</name>
</gene>
<feature type="binding site" evidence="9">
    <location>
        <position position="214"/>
    </location>
    <ligand>
        <name>cob(II)alamin</name>
        <dbReference type="ChEBI" id="CHEBI:16304"/>
    </ligand>
</feature>
<evidence type="ECO:0000256" key="4">
    <source>
        <dbReference type="ARBA" id="ARBA00022723"/>
    </source>
</evidence>
<dbReference type="GO" id="GO:0031419">
    <property type="term" value="F:cobalamin binding"/>
    <property type="evidence" value="ECO:0007669"/>
    <property type="project" value="UniProtKB-KW"/>
</dbReference>
<dbReference type="GO" id="GO:0008616">
    <property type="term" value="P:tRNA queuosine(34) biosynthetic process"/>
    <property type="evidence" value="ECO:0007669"/>
    <property type="project" value="UniProtKB-UniRule"/>
</dbReference>
<organism evidence="11 12">
    <name type="scientific">Roseivivax sediminis</name>
    <dbReference type="NCBI Taxonomy" id="936889"/>
    <lineage>
        <taxon>Bacteria</taxon>
        <taxon>Pseudomonadati</taxon>
        <taxon>Pseudomonadota</taxon>
        <taxon>Alphaproteobacteria</taxon>
        <taxon>Rhodobacterales</taxon>
        <taxon>Roseobacteraceae</taxon>
        <taxon>Roseivivax</taxon>
    </lineage>
</organism>
<keyword evidence="5 9" id="KW-0671">Queuosine biosynthesis</keyword>
<feature type="binding site" evidence="9">
    <location>
        <position position="186"/>
    </location>
    <ligand>
        <name>[4Fe-4S] cluster</name>
        <dbReference type="ChEBI" id="CHEBI:49883"/>
        <label>1</label>
    </ligand>
</feature>
<feature type="binding site" evidence="9">
    <location>
        <position position="167"/>
    </location>
    <ligand>
        <name>cob(II)alamin</name>
        <dbReference type="ChEBI" id="CHEBI:16304"/>
    </ligand>
</feature>